<organism evidence="5 6">
    <name type="scientific">Longimicrobium terrae</name>
    <dbReference type="NCBI Taxonomy" id="1639882"/>
    <lineage>
        <taxon>Bacteria</taxon>
        <taxon>Pseudomonadati</taxon>
        <taxon>Gemmatimonadota</taxon>
        <taxon>Longimicrobiia</taxon>
        <taxon>Longimicrobiales</taxon>
        <taxon>Longimicrobiaceae</taxon>
        <taxon>Longimicrobium</taxon>
    </lineage>
</organism>
<reference evidence="5 6" key="1">
    <citation type="submission" date="2020-08" db="EMBL/GenBank/DDBJ databases">
        <title>Genomic Encyclopedia of Type Strains, Phase IV (KMG-IV): sequencing the most valuable type-strain genomes for metagenomic binning, comparative biology and taxonomic classification.</title>
        <authorList>
            <person name="Goeker M."/>
        </authorList>
    </citation>
    <scope>NUCLEOTIDE SEQUENCE [LARGE SCALE GENOMIC DNA]</scope>
    <source>
        <strain evidence="5 6">DSM 29007</strain>
    </source>
</reference>
<dbReference type="Pfam" id="PF02737">
    <property type="entry name" value="3HCDH_N"/>
    <property type="match status" value="1"/>
</dbReference>
<dbReference type="GO" id="GO:0070403">
    <property type="term" value="F:NAD+ binding"/>
    <property type="evidence" value="ECO:0007669"/>
    <property type="project" value="InterPro"/>
</dbReference>
<sequence>MAEIKRVGVLGCGLMGSGIAQVCAAAGYDTLVREVSDELCERGIGGISKQLGKSVEKGKMAAEDRDAIVGRLRGTTKLEDLADCDIIIEAVVEDLAMKNEMWRTLDAVCGPDTIFASNTSSLTIADMAAATKRPERMVGLHFFNPVPVMKLVEVVKTIATDAQVFDTAFEFARSLGKEPIVCKDNSGFVVNLLLVPYMMDAIRCLEQGVATTEDIDKGMRLGTGYPMGPFVLCDFVGLDTLDKIGGIMFDEYKEKRYASPPLLKRMVSLGYYGRKSGKGFYDYSGAEPKPMPLV</sequence>
<comment type="caution">
    <text evidence="5">The sequence shown here is derived from an EMBL/GenBank/DDBJ whole genome shotgun (WGS) entry which is preliminary data.</text>
</comment>
<evidence type="ECO:0000313" key="5">
    <source>
        <dbReference type="EMBL" id="MBB6070091.1"/>
    </source>
</evidence>
<dbReference type="NCBIfam" id="NF005875">
    <property type="entry name" value="PRK07819.1"/>
    <property type="match status" value="1"/>
</dbReference>
<dbReference type="InterPro" id="IPR006176">
    <property type="entry name" value="3-OHacyl-CoA_DH_NAD-bd"/>
</dbReference>
<dbReference type="InterPro" id="IPR036291">
    <property type="entry name" value="NAD(P)-bd_dom_sf"/>
</dbReference>
<dbReference type="EMBL" id="JACHIA010000003">
    <property type="protein sequence ID" value="MBB6070091.1"/>
    <property type="molecule type" value="Genomic_DNA"/>
</dbReference>
<dbReference type="Pfam" id="PF00725">
    <property type="entry name" value="3HCDH"/>
    <property type="match status" value="1"/>
</dbReference>
<evidence type="ECO:0000259" key="3">
    <source>
        <dbReference type="Pfam" id="PF00725"/>
    </source>
</evidence>
<dbReference type="GO" id="GO:0008691">
    <property type="term" value="F:3-hydroxybutyryl-CoA dehydrogenase activity"/>
    <property type="evidence" value="ECO:0007669"/>
    <property type="project" value="UniProtKB-EC"/>
</dbReference>
<feature type="site" description="Important for catalytic activity" evidence="2">
    <location>
        <position position="141"/>
    </location>
</feature>
<name>A0A841GMR8_9BACT</name>
<dbReference type="SUPFAM" id="SSF48179">
    <property type="entry name" value="6-phosphogluconate dehydrogenase C-terminal domain-like"/>
    <property type="match status" value="1"/>
</dbReference>
<accession>A0A841GMR8</accession>
<dbReference type="Proteomes" id="UP000582837">
    <property type="component" value="Unassembled WGS sequence"/>
</dbReference>
<dbReference type="Gene3D" id="3.40.50.720">
    <property type="entry name" value="NAD(P)-binding Rossmann-like Domain"/>
    <property type="match status" value="1"/>
</dbReference>
<keyword evidence="1 5" id="KW-0560">Oxidoreductase</keyword>
<dbReference type="SUPFAM" id="SSF51735">
    <property type="entry name" value="NAD(P)-binding Rossmann-fold domains"/>
    <property type="match status" value="1"/>
</dbReference>
<dbReference type="PANTHER" id="PTHR48075">
    <property type="entry name" value="3-HYDROXYACYL-COA DEHYDROGENASE FAMILY PROTEIN"/>
    <property type="match status" value="1"/>
</dbReference>
<evidence type="ECO:0000256" key="1">
    <source>
        <dbReference type="ARBA" id="ARBA00023002"/>
    </source>
</evidence>
<evidence type="ECO:0000259" key="4">
    <source>
        <dbReference type="Pfam" id="PF02737"/>
    </source>
</evidence>
<dbReference type="AlphaFoldDB" id="A0A841GMR8"/>
<dbReference type="InterPro" id="IPR008927">
    <property type="entry name" value="6-PGluconate_DH-like_C_sf"/>
</dbReference>
<feature type="domain" description="3-hydroxyacyl-CoA dehydrogenase NAD binding" evidence="4">
    <location>
        <begin position="7"/>
        <end position="184"/>
    </location>
</feature>
<dbReference type="PANTHER" id="PTHR48075:SF5">
    <property type="entry name" value="3-HYDROXYBUTYRYL-COA DEHYDROGENASE"/>
    <property type="match status" value="1"/>
</dbReference>
<keyword evidence="6" id="KW-1185">Reference proteome</keyword>
<evidence type="ECO:0000313" key="6">
    <source>
        <dbReference type="Proteomes" id="UP000582837"/>
    </source>
</evidence>
<dbReference type="FunFam" id="3.40.50.720:FF:000009">
    <property type="entry name" value="Fatty oxidation complex, alpha subunit"/>
    <property type="match status" value="1"/>
</dbReference>
<dbReference type="EC" id="1.1.1.157" evidence="5"/>
<dbReference type="InterPro" id="IPR022694">
    <property type="entry name" value="3-OHacyl-CoA_DH"/>
</dbReference>
<dbReference type="RefSeq" id="WP_170039838.1">
    <property type="nucleotide sequence ID" value="NZ_JABDTL010000002.1"/>
</dbReference>
<dbReference type="Gene3D" id="1.10.1040.10">
    <property type="entry name" value="N-(1-d-carboxylethyl)-l-norvaline Dehydrogenase, domain 2"/>
    <property type="match status" value="1"/>
</dbReference>
<dbReference type="PIRSF" id="PIRSF000105">
    <property type="entry name" value="HCDH"/>
    <property type="match status" value="1"/>
</dbReference>
<dbReference type="InterPro" id="IPR006108">
    <property type="entry name" value="3HC_DH_C"/>
</dbReference>
<dbReference type="InterPro" id="IPR013328">
    <property type="entry name" value="6PGD_dom2"/>
</dbReference>
<feature type="domain" description="3-hydroxyacyl-CoA dehydrogenase C-terminal" evidence="3">
    <location>
        <begin position="187"/>
        <end position="283"/>
    </location>
</feature>
<protein>
    <submittedName>
        <fullName evidence="5">3-hydroxybutyryl-CoA dehydrogenase</fullName>
        <ecNumber evidence="5">1.1.1.157</ecNumber>
    </submittedName>
</protein>
<dbReference type="GO" id="GO:0006635">
    <property type="term" value="P:fatty acid beta-oxidation"/>
    <property type="evidence" value="ECO:0007669"/>
    <property type="project" value="TreeGrafter"/>
</dbReference>
<evidence type="ECO:0000256" key="2">
    <source>
        <dbReference type="PIRSR" id="PIRSR000105-1"/>
    </source>
</evidence>
<proteinExistence type="predicted"/>
<gene>
    <name evidence="5" type="ORF">HNQ61_001708</name>
</gene>